<evidence type="ECO:0000313" key="2">
    <source>
        <dbReference type="Proteomes" id="UP000658690"/>
    </source>
</evidence>
<sequence>MSSAVEPASYAKVKAQESLSRSRFPASLTQWANFGSQSSRCKRVFRAYLFERSRISALSELILHRRAGKSAEKSISGFSDSVGELRLAELSL</sequence>
<keyword evidence="2" id="KW-1185">Reference proteome</keyword>
<dbReference type="RefSeq" id="WP_171689681.1">
    <property type="nucleotide sequence ID" value="NZ_WHOC01000061.1"/>
</dbReference>
<dbReference type="EMBL" id="WHOC01000061">
    <property type="protein sequence ID" value="NOU86397.1"/>
    <property type="molecule type" value="Genomic_DNA"/>
</dbReference>
<reference evidence="1 2" key="1">
    <citation type="submission" date="2019-10" db="EMBL/GenBank/DDBJ databases">
        <title>Description of Paenibacillus choica sp. nov.</title>
        <authorList>
            <person name="Carlier A."/>
            <person name="Qi S."/>
        </authorList>
    </citation>
    <scope>NUCLEOTIDE SEQUENCE [LARGE SCALE GENOMIC DNA]</scope>
    <source>
        <strain evidence="1 2">LMG 31460</strain>
    </source>
</reference>
<evidence type="ECO:0000313" key="1">
    <source>
        <dbReference type="EMBL" id="NOU86397.1"/>
    </source>
</evidence>
<gene>
    <name evidence="1" type="ORF">GC102_11535</name>
</gene>
<accession>A0ABX1YZM1</accession>
<protein>
    <submittedName>
        <fullName evidence="1">Uncharacterized protein</fullName>
    </submittedName>
</protein>
<comment type="caution">
    <text evidence="1">The sequence shown here is derived from an EMBL/GenBank/DDBJ whole genome shotgun (WGS) entry which is preliminary data.</text>
</comment>
<dbReference type="Proteomes" id="UP000658690">
    <property type="component" value="Unassembled WGS sequence"/>
</dbReference>
<organism evidence="1 2">
    <name type="scientific">Paenibacillus germinis</name>
    <dbReference type="NCBI Taxonomy" id="2654979"/>
    <lineage>
        <taxon>Bacteria</taxon>
        <taxon>Bacillati</taxon>
        <taxon>Bacillota</taxon>
        <taxon>Bacilli</taxon>
        <taxon>Bacillales</taxon>
        <taxon>Paenibacillaceae</taxon>
        <taxon>Paenibacillus</taxon>
    </lineage>
</organism>
<name>A0ABX1YZM1_9BACL</name>
<proteinExistence type="predicted"/>